<dbReference type="InterPro" id="IPR046362">
    <property type="entry name" value="Zw10/DSL1_C_sf"/>
</dbReference>
<feature type="region of interest" description="Disordered" evidence="1">
    <location>
        <begin position="341"/>
        <end position="418"/>
    </location>
</feature>
<name>A0ABP0ZH24_9ASCO</name>
<gene>
    <name evidence="3" type="ORF">LODBEIA_P16900</name>
</gene>
<dbReference type="PANTHER" id="PTHR12205:SF0">
    <property type="entry name" value="CENTROMERE_KINETOCHORE PROTEIN ZW10 HOMOLOG"/>
    <property type="match status" value="1"/>
</dbReference>
<dbReference type="InterPro" id="IPR021876">
    <property type="entry name" value="Dsl1_C"/>
</dbReference>
<accession>A0ABP0ZH24</accession>
<evidence type="ECO:0000313" key="3">
    <source>
        <dbReference type="EMBL" id="CAK9437312.1"/>
    </source>
</evidence>
<dbReference type="GeneID" id="92206886"/>
<dbReference type="RefSeq" id="XP_066828628.1">
    <property type="nucleotide sequence ID" value="XM_066971606.1"/>
</dbReference>
<dbReference type="Pfam" id="PF11989">
    <property type="entry name" value="Dsl1_C"/>
    <property type="match status" value="1"/>
</dbReference>
<evidence type="ECO:0000256" key="1">
    <source>
        <dbReference type="SAM" id="MobiDB-lite"/>
    </source>
</evidence>
<feature type="compositionally biased region" description="Acidic residues" evidence="1">
    <location>
        <begin position="350"/>
        <end position="369"/>
    </location>
</feature>
<organism evidence="3 4">
    <name type="scientific">Lodderomyces beijingensis</name>
    <dbReference type="NCBI Taxonomy" id="1775926"/>
    <lineage>
        <taxon>Eukaryota</taxon>
        <taxon>Fungi</taxon>
        <taxon>Dikarya</taxon>
        <taxon>Ascomycota</taxon>
        <taxon>Saccharomycotina</taxon>
        <taxon>Pichiomycetes</taxon>
        <taxon>Debaryomycetaceae</taxon>
        <taxon>Candida/Lodderomyces clade</taxon>
        <taxon>Lodderomyces</taxon>
    </lineage>
</organism>
<reference evidence="3 4" key="1">
    <citation type="submission" date="2024-03" db="EMBL/GenBank/DDBJ databases">
        <authorList>
            <person name="Brejova B."/>
        </authorList>
    </citation>
    <scope>NUCLEOTIDE SEQUENCE [LARGE SCALE GENOMIC DNA]</scope>
    <source>
        <strain evidence="3 4">CBS 14171</strain>
    </source>
</reference>
<feature type="domain" description="Retrograde transport protein Dsl1 C-terminal" evidence="2">
    <location>
        <begin position="558"/>
        <end position="678"/>
    </location>
</feature>
<dbReference type="EMBL" id="OZ022406">
    <property type="protein sequence ID" value="CAK9437312.1"/>
    <property type="molecule type" value="Genomic_DNA"/>
</dbReference>
<feature type="compositionally biased region" description="Acidic residues" evidence="1">
    <location>
        <begin position="377"/>
        <end position="395"/>
    </location>
</feature>
<evidence type="ECO:0000313" key="4">
    <source>
        <dbReference type="Proteomes" id="UP001497383"/>
    </source>
</evidence>
<dbReference type="Proteomes" id="UP001497383">
    <property type="component" value="Chromosome 2"/>
</dbReference>
<sequence length="680" mass="78325">MTTVAERLENERETIRDVDKYLASLNGKITEKYLADLLQNQAQFVLQATPTADESDSVLNTLSLSQLNQRNDKVEKRLSDLRILSETHQILKEIESTLSNFQMSMSSLLDLQHLSTLFKEIKSRLIPEYVICKLILKQVVKLHQHFNSLLNDYLGLILPDELTIKNVSILNDFNLFVSKNGYVLEKYAQYRTKWDKMVDGIFTNEEVELKECKEEEGEVSLDVQQGEDFIQSLTNFIKFINKVNVPNIKQFLESKISRLLSTKIFENIDSVIRNPQKMHQLKELMRLCDEATAKWNILRKFEGQGGPIESKLSKLHKEWMVDAYVDKVKLAMTQQPGAVKQVKQIKLDQSVEEEKEEEKEEDKEEEKEEEAAQVKDDGEDGWEANWDDGWDAEDDAASRTSKVDHAYSGRGDGVGDGGDHVAVTEIPEIIKPIIQEYQSHSSDISYLATAIKALAIVLYPSPKNSFLMYNDFKLMSRDLSADDSFSQFAEHTWNQVTIAFYSELKVLVSSLNLQSDEVLQDENLLDDYNMNQVGLIYRWFQILFEEKELQSTNLAKFKLLIVDLVDFINNYLLDSIIALKDIGETQCTIISLIIENLNNITIPYLTSLGISKDSIESFNKSSNVKYLLNNHLKDIMERFYQGELFDLSTEEIVQMIHSVFLPSELREGYVSEIREFRTMH</sequence>
<protein>
    <recommendedName>
        <fullName evidence="2">Retrograde transport protein Dsl1 C-terminal domain-containing protein</fullName>
    </recommendedName>
</protein>
<keyword evidence="4" id="KW-1185">Reference proteome</keyword>
<proteinExistence type="predicted"/>
<evidence type="ECO:0000259" key="2">
    <source>
        <dbReference type="Pfam" id="PF11989"/>
    </source>
</evidence>
<dbReference type="Gene3D" id="1.10.357.150">
    <property type="match status" value="1"/>
</dbReference>
<dbReference type="PANTHER" id="PTHR12205">
    <property type="entry name" value="CENTROMERE/KINETOCHORE PROTEIN ZW10"/>
    <property type="match status" value="1"/>
</dbReference>